<dbReference type="PIRSF" id="PIRSF018266">
    <property type="entry name" value="FecR"/>
    <property type="match status" value="1"/>
</dbReference>
<evidence type="ECO:0000256" key="1">
    <source>
        <dbReference type="SAM" id="Phobius"/>
    </source>
</evidence>
<proteinExistence type="predicted"/>
<keyword evidence="5" id="KW-1185">Reference proteome</keyword>
<evidence type="ECO:0000259" key="2">
    <source>
        <dbReference type="Pfam" id="PF04773"/>
    </source>
</evidence>
<dbReference type="RefSeq" id="WP_067553364.1">
    <property type="nucleotide sequence ID" value="NZ_CP016895.1"/>
</dbReference>
<name>A0A1B2LXY9_9GAMM</name>
<evidence type="ECO:0000313" key="5">
    <source>
        <dbReference type="Proteomes" id="UP000093391"/>
    </source>
</evidence>
<feature type="transmembrane region" description="Helical" evidence="1">
    <location>
        <begin position="55"/>
        <end position="73"/>
    </location>
</feature>
<dbReference type="InterPro" id="IPR032508">
    <property type="entry name" value="FecR_C"/>
</dbReference>
<dbReference type="Pfam" id="PF16344">
    <property type="entry name" value="FecR_C"/>
    <property type="match status" value="1"/>
</dbReference>
<feature type="domain" description="Protein FecR C-terminal" evidence="3">
    <location>
        <begin position="226"/>
        <end position="285"/>
    </location>
</feature>
<dbReference type="STRING" id="1789224.BFG52_05340"/>
<dbReference type="Gene3D" id="3.55.50.30">
    <property type="match status" value="1"/>
</dbReference>
<dbReference type="InterPro" id="IPR006860">
    <property type="entry name" value="FecR"/>
</dbReference>
<dbReference type="KEGG" id="ala:BFG52_05340"/>
<keyword evidence="1" id="KW-0812">Transmembrane</keyword>
<accession>A0A1B2LXY9</accession>
<evidence type="ECO:0008006" key="6">
    <source>
        <dbReference type="Google" id="ProtNLM"/>
    </source>
</evidence>
<dbReference type="EMBL" id="CP016895">
    <property type="protein sequence ID" value="AOA57832.1"/>
    <property type="molecule type" value="Genomic_DNA"/>
</dbReference>
<keyword evidence="1" id="KW-0472">Membrane</keyword>
<dbReference type="Proteomes" id="UP000093391">
    <property type="component" value="Chromosome"/>
</dbReference>
<dbReference type="Pfam" id="PF04773">
    <property type="entry name" value="FecR"/>
    <property type="match status" value="1"/>
</dbReference>
<dbReference type="AlphaFoldDB" id="A0A1B2LXY9"/>
<feature type="domain" description="FecR protein" evidence="2">
    <location>
        <begin position="83"/>
        <end position="181"/>
    </location>
</feature>
<evidence type="ECO:0000313" key="4">
    <source>
        <dbReference type="EMBL" id="AOA57832.1"/>
    </source>
</evidence>
<gene>
    <name evidence="4" type="ORF">BFG52_05340</name>
</gene>
<dbReference type="GO" id="GO:0016989">
    <property type="term" value="F:sigma factor antagonist activity"/>
    <property type="evidence" value="ECO:0007669"/>
    <property type="project" value="TreeGrafter"/>
</dbReference>
<dbReference type="Gene3D" id="2.60.120.1440">
    <property type="match status" value="1"/>
</dbReference>
<evidence type="ECO:0000259" key="3">
    <source>
        <dbReference type="Pfam" id="PF16344"/>
    </source>
</evidence>
<dbReference type="PANTHER" id="PTHR30273">
    <property type="entry name" value="PERIPLASMIC SIGNAL SENSOR AND SIGMA FACTOR ACTIVATOR FECR-RELATED"/>
    <property type="match status" value="1"/>
</dbReference>
<keyword evidence="1" id="KW-1133">Transmembrane helix</keyword>
<protein>
    <recommendedName>
        <fullName evidence="6">FecR protein domain-containing protein</fullName>
    </recommendedName>
</protein>
<dbReference type="InterPro" id="IPR012373">
    <property type="entry name" value="Ferrdict_sens_TM"/>
</dbReference>
<organism evidence="4 5">
    <name type="scientific">Acinetobacter larvae</name>
    <dbReference type="NCBI Taxonomy" id="1789224"/>
    <lineage>
        <taxon>Bacteria</taxon>
        <taxon>Pseudomonadati</taxon>
        <taxon>Pseudomonadota</taxon>
        <taxon>Gammaproteobacteria</taxon>
        <taxon>Moraxellales</taxon>
        <taxon>Moraxellaceae</taxon>
        <taxon>Acinetobacter</taxon>
    </lineage>
</organism>
<reference evidence="4 5" key="1">
    <citation type="submission" date="2016-08" db="EMBL/GenBank/DDBJ databases">
        <authorList>
            <person name="Seilhamer J.J."/>
        </authorList>
    </citation>
    <scope>NUCLEOTIDE SEQUENCE [LARGE SCALE GENOMIC DNA]</scope>
    <source>
        <strain evidence="4 5">BRTC-1</strain>
    </source>
</reference>
<sequence length="297" mass="33684">MASSQQPHTPQEQEHYSLQEIQHMISCFDAEVLPFIPSKEAVILRARQRRLKKQALLASTLGVVCAVVGLYAYNPSYQKQMFATRIGQQQEVTLTDGTTVLLNTNTQLEIRHHLRSRELTLVQGEASFSVQHSQQPLRRYFERAFSVQAGQLYVHDIGTVFQVQKHNATDATVSVQRGLVEVSTLGSDQAPVRLSTGQSLTNHVQQLQSIQWIDNDTVTAWQHGQLVFQHTPLAQALQQFQRYHDFKVSIASPALKQIPINGQFKTQNYQQFLTVLPQVAALKVEQVDANHWRIQPK</sequence>
<dbReference type="PANTHER" id="PTHR30273:SF2">
    <property type="entry name" value="PROTEIN FECR"/>
    <property type="match status" value="1"/>
</dbReference>